<evidence type="ECO:0000313" key="3">
    <source>
        <dbReference type="Proteomes" id="UP000095563"/>
    </source>
</evidence>
<dbReference type="RefSeq" id="WP_055207034.1">
    <property type="nucleotide sequence ID" value="NZ_CZBO01000001.1"/>
</dbReference>
<accession>A0A174RKN3</accession>
<protein>
    <submittedName>
        <fullName evidence="2">Sensor histidine kinase</fullName>
    </submittedName>
</protein>
<feature type="coiled-coil region" evidence="1">
    <location>
        <begin position="17"/>
        <end position="55"/>
    </location>
</feature>
<gene>
    <name evidence="2" type="ORF">ERS852568_01065</name>
</gene>
<dbReference type="Proteomes" id="UP000095563">
    <property type="component" value="Unassembled WGS sequence"/>
</dbReference>
<dbReference type="InterPro" id="IPR036890">
    <property type="entry name" value="HATPase_C_sf"/>
</dbReference>
<keyword evidence="2" id="KW-0808">Transferase</keyword>
<dbReference type="PANTHER" id="PTHR40448">
    <property type="entry name" value="TWO-COMPONENT SENSOR HISTIDINE KINASE"/>
    <property type="match status" value="1"/>
</dbReference>
<reference evidence="2 3" key="1">
    <citation type="submission" date="2015-09" db="EMBL/GenBank/DDBJ databases">
        <authorList>
            <consortium name="Pathogen Informatics"/>
        </authorList>
    </citation>
    <scope>NUCLEOTIDE SEQUENCE [LARGE SCALE GENOMIC DNA]</scope>
    <source>
        <strain evidence="2 3">2789STDY5834956</strain>
    </source>
</reference>
<evidence type="ECO:0000256" key="1">
    <source>
        <dbReference type="SAM" id="Coils"/>
    </source>
</evidence>
<keyword evidence="1" id="KW-0175">Coiled coil</keyword>
<name>A0A174RKN3_9CLOT</name>
<organism evidence="2 3">
    <name type="scientific">Clostridium baratii</name>
    <dbReference type="NCBI Taxonomy" id="1561"/>
    <lineage>
        <taxon>Bacteria</taxon>
        <taxon>Bacillati</taxon>
        <taxon>Bacillota</taxon>
        <taxon>Clostridia</taxon>
        <taxon>Eubacteriales</taxon>
        <taxon>Clostridiaceae</taxon>
        <taxon>Clostridium</taxon>
    </lineage>
</organism>
<sequence length="216" mass="25688">MRYLIVIMTFILFIYKTQELRVENKQENKNIDNFINNIEEEYAEIKKIKNNYKKILIYTLRNMKDNDLYGLQKFYYDNIINDENINNINVANLVPIYNIKIPELRSLILSKLLWEESSKLSINVICNNNIECICTNKVKMIANIGTLIDNAINIALEYKEPEIIINFEKTEDNIKIIIINTFKTLYERSYSSYDNLKNDNFMEDGHFTQELLIENQ</sequence>
<keyword evidence="2" id="KW-0418">Kinase</keyword>
<dbReference type="Gene3D" id="3.30.565.10">
    <property type="entry name" value="Histidine kinase-like ATPase, C-terminal domain"/>
    <property type="match status" value="1"/>
</dbReference>
<dbReference type="GO" id="GO:0042802">
    <property type="term" value="F:identical protein binding"/>
    <property type="evidence" value="ECO:0007669"/>
    <property type="project" value="TreeGrafter"/>
</dbReference>
<evidence type="ECO:0000313" key="2">
    <source>
        <dbReference type="EMBL" id="CUP86044.1"/>
    </source>
</evidence>
<proteinExistence type="predicted"/>
<dbReference type="AlphaFoldDB" id="A0A174RKN3"/>
<dbReference type="GO" id="GO:0016301">
    <property type="term" value="F:kinase activity"/>
    <property type="evidence" value="ECO:0007669"/>
    <property type="project" value="UniProtKB-KW"/>
</dbReference>
<dbReference type="PANTHER" id="PTHR40448:SF1">
    <property type="entry name" value="TWO-COMPONENT SENSOR HISTIDINE KINASE"/>
    <property type="match status" value="1"/>
</dbReference>
<dbReference type="EMBL" id="CZBO01000001">
    <property type="protein sequence ID" value="CUP86044.1"/>
    <property type="molecule type" value="Genomic_DNA"/>
</dbReference>